<dbReference type="AlphaFoldDB" id="A0A024U4N0"/>
<gene>
    <name evidence="2" type="ORF">H310_07151</name>
</gene>
<feature type="compositionally biased region" description="Basic and acidic residues" evidence="1">
    <location>
        <begin position="29"/>
        <end position="40"/>
    </location>
</feature>
<name>A0A024U4N0_9STRA</name>
<feature type="region of interest" description="Disordered" evidence="1">
    <location>
        <begin position="83"/>
        <end position="158"/>
    </location>
</feature>
<proteinExistence type="predicted"/>
<dbReference type="STRING" id="157072.A0A024U4N0"/>
<dbReference type="GeneID" id="20084201"/>
<feature type="region of interest" description="Disordered" evidence="1">
    <location>
        <begin position="170"/>
        <end position="221"/>
    </location>
</feature>
<feature type="region of interest" description="Disordered" evidence="1">
    <location>
        <begin position="444"/>
        <end position="487"/>
    </location>
</feature>
<dbReference type="EMBL" id="KI913964">
    <property type="protein sequence ID" value="ETW00568.1"/>
    <property type="molecule type" value="Genomic_DNA"/>
</dbReference>
<dbReference type="eggNOG" id="ENOG502SN0S">
    <property type="taxonomic scope" value="Eukaryota"/>
</dbReference>
<dbReference type="RefSeq" id="XP_008870703.1">
    <property type="nucleotide sequence ID" value="XM_008872481.1"/>
</dbReference>
<feature type="region of interest" description="Disordered" evidence="1">
    <location>
        <begin position="1"/>
        <end position="63"/>
    </location>
</feature>
<accession>A0A024U4N0</accession>
<dbReference type="OrthoDB" id="76168at2759"/>
<feature type="region of interest" description="Disordered" evidence="1">
    <location>
        <begin position="388"/>
        <end position="429"/>
    </location>
</feature>
<feature type="compositionally biased region" description="Acidic residues" evidence="1">
    <location>
        <begin position="41"/>
        <end position="51"/>
    </location>
</feature>
<sequence>MYSLQVKSRLSNSSSSSNGSKSIQLEGTSGRHDESSVHYDNDDDLLEDEENYHDSGRPLTPQSWVQKIGSAMFQKIKIAPSTESPVIVVKPAPPVQATSPASQYSSTRSTPTPPRPSKFQLQIDTDPVVETRIAMPSASAFDEPAGAPSHPRGSFGQHPIDFIKVYCSPKRQNQSPKIQPQRNTPAASTPPRRADVKPSVSQHDHDDDLDVSPSKRPEVRGDVVPVLQSFFARPMPSKDRKTSVHTIDKMIHRQEQYKRDLARQDQLRASAALSAHNRTAQPNDDTAQCKREVLRKHARSLKRQRMADIAAAKQILQTRDEQNRRYFRDARESWEGAFEDEVAALAGAFAKASCRHANDLRPMTTAGLVVPEAQSQVERDKVLLQQRAQTAPTKQVQVTYNHTRSASPVVETTEEGDDSSPGTSHQAQEVGCASGYDWLERSHAVEMTGPDQDIDGRMCHGKRDRLDGEAGTVFDISRPAMNDTTPG</sequence>
<reference evidence="2" key="1">
    <citation type="submission" date="2013-12" db="EMBL/GenBank/DDBJ databases">
        <title>The Genome Sequence of Aphanomyces invadans NJM9701.</title>
        <authorList>
            <consortium name="The Broad Institute Genomics Platform"/>
            <person name="Russ C."/>
            <person name="Tyler B."/>
            <person name="van West P."/>
            <person name="Dieguez-Uribeondo J."/>
            <person name="Young S.K."/>
            <person name="Zeng Q."/>
            <person name="Gargeya S."/>
            <person name="Fitzgerald M."/>
            <person name="Abouelleil A."/>
            <person name="Alvarado L."/>
            <person name="Chapman S.B."/>
            <person name="Gainer-Dewar J."/>
            <person name="Goldberg J."/>
            <person name="Griggs A."/>
            <person name="Gujja S."/>
            <person name="Hansen M."/>
            <person name="Howarth C."/>
            <person name="Imamovic A."/>
            <person name="Ireland A."/>
            <person name="Larimer J."/>
            <person name="McCowan C."/>
            <person name="Murphy C."/>
            <person name="Pearson M."/>
            <person name="Poon T.W."/>
            <person name="Priest M."/>
            <person name="Roberts A."/>
            <person name="Saif S."/>
            <person name="Shea T."/>
            <person name="Sykes S."/>
            <person name="Wortman J."/>
            <person name="Nusbaum C."/>
            <person name="Birren B."/>
        </authorList>
    </citation>
    <scope>NUCLEOTIDE SEQUENCE [LARGE SCALE GENOMIC DNA]</scope>
    <source>
        <strain evidence="2">NJM9701</strain>
    </source>
</reference>
<organism evidence="2">
    <name type="scientific">Aphanomyces invadans</name>
    <dbReference type="NCBI Taxonomy" id="157072"/>
    <lineage>
        <taxon>Eukaryota</taxon>
        <taxon>Sar</taxon>
        <taxon>Stramenopiles</taxon>
        <taxon>Oomycota</taxon>
        <taxon>Saprolegniomycetes</taxon>
        <taxon>Saprolegniales</taxon>
        <taxon>Verrucalvaceae</taxon>
        <taxon>Aphanomyces</taxon>
    </lineage>
</organism>
<evidence type="ECO:0000313" key="2">
    <source>
        <dbReference type="EMBL" id="ETW00568.1"/>
    </source>
</evidence>
<feature type="compositionally biased region" description="Low complexity" evidence="1">
    <location>
        <begin position="1"/>
        <end position="22"/>
    </location>
</feature>
<dbReference type="VEuPathDB" id="FungiDB:H310_07151"/>
<evidence type="ECO:0000256" key="1">
    <source>
        <dbReference type="SAM" id="MobiDB-lite"/>
    </source>
</evidence>
<feature type="compositionally biased region" description="Basic and acidic residues" evidence="1">
    <location>
        <begin position="192"/>
        <end position="206"/>
    </location>
</feature>
<protein>
    <submittedName>
        <fullName evidence="2">Uncharacterized protein</fullName>
    </submittedName>
</protein>
<feature type="compositionally biased region" description="Polar residues" evidence="1">
    <location>
        <begin position="388"/>
        <end position="406"/>
    </location>
</feature>
<feature type="compositionally biased region" description="Polar residues" evidence="1">
    <location>
        <begin position="170"/>
        <end position="187"/>
    </location>
</feature>